<dbReference type="Proteomes" id="UP000791440">
    <property type="component" value="Unassembled WGS sequence"/>
</dbReference>
<evidence type="ECO:0000313" key="6">
    <source>
        <dbReference type="EMBL" id="KAG6445193.1"/>
    </source>
</evidence>
<dbReference type="OrthoDB" id="4473401at2759"/>
<evidence type="ECO:0000256" key="4">
    <source>
        <dbReference type="SAM" id="SignalP"/>
    </source>
</evidence>
<dbReference type="AlphaFoldDB" id="A0A921YTI5"/>
<dbReference type="Gene3D" id="4.10.410.10">
    <property type="entry name" value="Pancreatic trypsin inhibitor Kunitz domain"/>
    <property type="match status" value="1"/>
</dbReference>
<name>A0A921YTI5_MANSE</name>
<accession>A0A921YTI5</accession>
<dbReference type="InterPro" id="IPR050098">
    <property type="entry name" value="TFPI/VKTCI-like"/>
</dbReference>
<keyword evidence="1" id="KW-0646">Protease inhibitor</keyword>
<protein>
    <recommendedName>
        <fullName evidence="5">BPTI/Kunitz inhibitor domain-containing protein</fullName>
    </recommendedName>
</protein>
<dbReference type="InterPro" id="IPR020901">
    <property type="entry name" value="Prtase_inh_Kunz-CS"/>
</dbReference>
<feature type="chain" id="PRO_5038276350" description="BPTI/Kunitz inhibitor domain-containing protein" evidence="4">
    <location>
        <begin position="23"/>
        <end position="84"/>
    </location>
</feature>
<dbReference type="EMBL" id="JH668317">
    <property type="protein sequence ID" value="KAG6445193.1"/>
    <property type="molecule type" value="Genomic_DNA"/>
</dbReference>
<keyword evidence="2" id="KW-0722">Serine protease inhibitor</keyword>
<feature type="domain" description="BPTI/Kunitz inhibitor" evidence="5">
    <location>
        <begin position="32"/>
        <end position="82"/>
    </location>
</feature>
<dbReference type="InterPro" id="IPR036880">
    <property type="entry name" value="Kunitz_BPTI_sf"/>
</dbReference>
<keyword evidence="4" id="KW-0732">Signal</keyword>
<dbReference type="EMBL" id="JH668317">
    <property type="protein sequence ID" value="KAG6445194.1"/>
    <property type="molecule type" value="Genomic_DNA"/>
</dbReference>
<feature type="signal peptide" evidence="4">
    <location>
        <begin position="1"/>
        <end position="22"/>
    </location>
</feature>
<dbReference type="FunFam" id="4.10.410.10:FF:000020">
    <property type="entry name" value="Collagen, type VI, alpha 3"/>
    <property type="match status" value="1"/>
</dbReference>
<dbReference type="SUPFAM" id="SSF57362">
    <property type="entry name" value="BPTI-like"/>
    <property type="match status" value="1"/>
</dbReference>
<proteinExistence type="predicted"/>
<dbReference type="CDD" id="cd00109">
    <property type="entry name" value="Kunitz-type"/>
    <property type="match status" value="1"/>
</dbReference>
<dbReference type="GO" id="GO:0005615">
    <property type="term" value="C:extracellular space"/>
    <property type="evidence" value="ECO:0007669"/>
    <property type="project" value="TreeGrafter"/>
</dbReference>
<dbReference type="PRINTS" id="PR00759">
    <property type="entry name" value="BASICPTASE"/>
</dbReference>
<gene>
    <name evidence="6" type="ORF">O3G_MSEX003764</name>
</gene>
<sequence length="84" mass="9612">MVKQLALLVIIAVVLILGEVSAHFVKVREERCLQPILRGECNDYHTRYAYDPEINKCVRFKYGGCGGSSNEFLHHHECRHACII</sequence>
<dbReference type="SMART" id="SM00131">
    <property type="entry name" value="KU"/>
    <property type="match status" value="1"/>
</dbReference>
<dbReference type="GO" id="GO:0004867">
    <property type="term" value="F:serine-type endopeptidase inhibitor activity"/>
    <property type="evidence" value="ECO:0007669"/>
    <property type="project" value="UniProtKB-KW"/>
</dbReference>
<dbReference type="PROSITE" id="PS00280">
    <property type="entry name" value="BPTI_KUNITZ_1"/>
    <property type="match status" value="1"/>
</dbReference>
<organism evidence="6 7">
    <name type="scientific">Manduca sexta</name>
    <name type="common">Tobacco hawkmoth</name>
    <name type="synonym">Tobacco hornworm</name>
    <dbReference type="NCBI Taxonomy" id="7130"/>
    <lineage>
        <taxon>Eukaryota</taxon>
        <taxon>Metazoa</taxon>
        <taxon>Ecdysozoa</taxon>
        <taxon>Arthropoda</taxon>
        <taxon>Hexapoda</taxon>
        <taxon>Insecta</taxon>
        <taxon>Pterygota</taxon>
        <taxon>Neoptera</taxon>
        <taxon>Endopterygota</taxon>
        <taxon>Lepidoptera</taxon>
        <taxon>Glossata</taxon>
        <taxon>Ditrysia</taxon>
        <taxon>Bombycoidea</taxon>
        <taxon>Sphingidae</taxon>
        <taxon>Sphinginae</taxon>
        <taxon>Sphingini</taxon>
        <taxon>Manduca</taxon>
    </lineage>
</organism>
<dbReference type="InterPro" id="IPR002223">
    <property type="entry name" value="Kunitz_BPTI"/>
</dbReference>
<reference evidence="6" key="2">
    <citation type="submission" date="2020-12" db="EMBL/GenBank/DDBJ databases">
        <authorList>
            <person name="Kanost M."/>
        </authorList>
    </citation>
    <scope>NUCLEOTIDE SEQUENCE</scope>
</reference>
<evidence type="ECO:0000256" key="3">
    <source>
        <dbReference type="ARBA" id="ARBA00023157"/>
    </source>
</evidence>
<dbReference type="PANTHER" id="PTHR10083">
    <property type="entry name" value="KUNITZ-TYPE PROTEASE INHIBITOR-RELATED"/>
    <property type="match status" value="1"/>
</dbReference>
<evidence type="ECO:0000313" key="7">
    <source>
        <dbReference type="Proteomes" id="UP000791440"/>
    </source>
</evidence>
<dbReference type="Pfam" id="PF00014">
    <property type="entry name" value="Kunitz_BPTI"/>
    <property type="match status" value="1"/>
</dbReference>
<evidence type="ECO:0000259" key="5">
    <source>
        <dbReference type="PROSITE" id="PS50279"/>
    </source>
</evidence>
<reference evidence="6" key="1">
    <citation type="journal article" date="2016" name="Insect Biochem. Mol. Biol.">
        <title>Multifaceted biological insights from a draft genome sequence of the tobacco hornworm moth, Manduca sexta.</title>
        <authorList>
            <person name="Kanost M.R."/>
            <person name="Arrese E.L."/>
            <person name="Cao X."/>
            <person name="Chen Y.R."/>
            <person name="Chellapilla S."/>
            <person name="Goldsmith M.R."/>
            <person name="Grosse-Wilde E."/>
            <person name="Heckel D.G."/>
            <person name="Herndon N."/>
            <person name="Jiang H."/>
            <person name="Papanicolaou A."/>
            <person name="Qu J."/>
            <person name="Soulages J.L."/>
            <person name="Vogel H."/>
            <person name="Walters J."/>
            <person name="Waterhouse R.M."/>
            <person name="Ahn S.J."/>
            <person name="Almeida F.C."/>
            <person name="An C."/>
            <person name="Aqrawi P."/>
            <person name="Bretschneider A."/>
            <person name="Bryant W.B."/>
            <person name="Bucks S."/>
            <person name="Chao H."/>
            <person name="Chevignon G."/>
            <person name="Christen J.M."/>
            <person name="Clarke D.F."/>
            <person name="Dittmer N.T."/>
            <person name="Ferguson L.C.F."/>
            <person name="Garavelou S."/>
            <person name="Gordon K.H.J."/>
            <person name="Gunaratna R.T."/>
            <person name="Han Y."/>
            <person name="Hauser F."/>
            <person name="He Y."/>
            <person name="Heidel-Fischer H."/>
            <person name="Hirsh A."/>
            <person name="Hu Y."/>
            <person name="Jiang H."/>
            <person name="Kalra D."/>
            <person name="Klinner C."/>
            <person name="Konig C."/>
            <person name="Kovar C."/>
            <person name="Kroll A.R."/>
            <person name="Kuwar S.S."/>
            <person name="Lee S.L."/>
            <person name="Lehman R."/>
            <person name="Li K."/>
            <person name="Li Z."/>
            <person name="Liang H."/>
            <person name="Lovelace S."/>
            <person name="Lu Z."/>
            <person name="Mansfield J.H."/>
            <person name="McCulloch K.J."/>
            <person name="Mathew T."/>
            <person name="Morton B."/>
            <person name="Muzny D.M."/>
            <person name="Neunemann D."/>
            <person name="Ongeri F."/>
            <person name="Pauchet Y."/>
            <person name="Pu L.L."/>
            <person name="Pyrousis I."/>
            <person name="Rao X.J."/>
            <person name="Redding A."/>
            <person name="Roesel C."/>
            <person name="Sanchez-Gracia A."/>
            <person name="Schaack S."/>
            <person name="Shukla A."/>
            <person name="Tetreau G."/>
            <person name="Wang Y."/>
            <person name="Xiong G.H."/>
            <person name="Traut W."/>
            <person name="Walsh T.K."/>
            <person name="Worley K.C."/>
            <person name="Wu D."/>
            <person name="Wu W."/>
            <person name="Wu Y.Q."/>
            <person name="Zhang X."/>
            <person name="Zou Z."/>
            <person name="Zucker H."/>
            <person name="Briscoe A.D."/>
            <person name="Burmester T."/>
            <person name="Clem R.J."/>
            <person name="Feyereisen R."/>
            <person name="Grimmelikhuijzen C.J.P."/>
            <person name="Hamodrakas S.J."/>
            <person name="Hansson B.S."/>
            <person name="Huguet E."/>
            <person name="Jermiin L.S."/>
            <person name="Lan Q."/>
            <person name="Lehman H.K."/>
            <person name="Lorenzen M."/>
            <person name="Merzendorfer H."/>
            <person name="Michalopoulos I."/>
            <person name="Morton D.B."/>
            <person name="Muthukrishnan S."/>
            <person name="Oakeshott J.G."/>
            <person name="Palmer W."/>
            <person name="Park Y."/>
            <person name="Passarelli A.L."/>
            <person name="Rozas J."/>
            <person name="Schwartz L.M."/>
            <person name="Smith W."/>
            <person name="Southgate A."/>
            <person name="Vilcinskas A."/>
            <person name="Vogt R."/>
            <person name="Wang P."/>
            <person name="Werren J."/>
            <person name="Yu X.Q."/>
            <person name="Zhou J.J."/>
            <person name="Brown S.J."/>
            <person name="Scherer S.E."/>
            <person name="Richards S."/>
            <person name="Blissard G.W."/>
        </authorList>
    </citation>
    <scope>NUCLEOTIDE SEQUENCE</scope>
</reference>
<dbReference type="PANTHER" id="PTHR10083:SF374">
    <property type="entry name" value="BPTI_KUNITZ INHIBITOR DOMAIN-CONTAINING PROTEIN"/>
    <property type="match status" value="1"/>
</dbReference>
<keyword evidence="7" id="KW-1185">Reference proteome</keyword>
<comment type="caution">
    <text evidence="6">The sequence shown here is derived from an EMBL/GenBank/DDBJ whole genome shotgun (WGS) entry which is preliminary data.</text>
</comment>
<evidence type="ECO:0000256" key="1">
    <source>
        <dbReference type="ARBA" id="ARBA00022690"/>
    </source>
</evidence>
<dbReference type="PROSITE" id="PS50279">
    <property type="entry name" value="BPTI_KUNITZ_2"/>
    <property type="match status" value="1"/>
</dbReference>
<keyword evidence="3" id="KW-1015">Disulfide bond</keyword>
<evidence type="ECO:0000256" key="2">
    <source>
        <dbReference type="ARBA" id="ARBA00022900"/>
    </source>
</evidence>